<dbReference type="Proteomes" id="UP000003684">
    <property type="component" value="Unassembled WGS sequence"/>
</dbReference>
<evidence type="ECO:0000313" key="2">
    <source>
        <dbReference type="Proteomes" id="UP000003684"/>
    </source>
</evidence>
<evidence type="ECO:0000313" key="1">
    <source>
        <dbReference type="EMBL" id="EFB62843.1"/>
    </source>
</evidence>
<gene>
    <name evidence="1" type="ORF">HMPREF9209_0312</name>
</gene>
<accession>D1YIE3</accession>
<organism evidence="1 2">
    <name type="scientific">Lactobacillus gasseri 224-1</name>
    <dbReference type="NCBI Taxonomy" id="679196"/>
    <lineage>
        <taxon>Bacteria</taxon>
        <taxon>Bacillati</taxon>
        <taxon>Bacillota</taxon>
        <taxon>Bacilli</taxon>
        <taxon>Lactobacillales</taxon>
        <taxon>Lactobacillaceae</taxon>
        <taxon>Lactobacillus</taxon>
    </lineage>
</organism>
<sequence>MGLRDAFKKFNDSAEKMRDQVSDMTNSCVSDPSGNFMYSDENKILSFKKEPRIPQDFIPYSDVVGAELQENGKTTHSLNIARGIGLGLATGGYGAIAGLVTGGKKNKKLSLLLLLNLEIEKMKK</sequence>
<reference evidence="1 2" key="1">
    <citation type="submission" date="2009-12" db="EMBL/GenBank/DDBJ databases">
        <title>Genome Sequence of Lactobacillus gasseri 224-1.</title>
        <authorList>
            <person name="Durkin A.S."/>
            <person name="Madupu R."/>
            <person name="Torralba M."/>
            <person name="Methe B."/>
            <person name="Sutton G."/>
            <person name="Strausberg R.L."/>
            <person name="Nelson K.E."/>
        </authorList>
    </citation>
    <scope>NUCLEOTIDE SEQUENCE [LARGE SCALE GENOMIC DNA]</scope>
    <source>
        <strain evidence="1 2">224-1</strain>
    </source>
</reference>
<protein>
    <submittedName>
        <fullName evidence="1">Uncharacterized protein</fullName>
    </submittedName>
</protein>
<name>D1YIE3_LACGS</name>
<dbReference type="AlphaFoldDB" id="D1YIE3"/>
<proteinExistence type="predicted"/>
<dbReference type="EMBL" id="ADFT01000011">
    <property type="protein sequence ID" value="EFB62843.1"/>
    <property type="molecule type" value="Genomic_DNA"/>
</dbReference>
<comment type="caution">
    <text evidence="1">The sequence shown here is derived from an EMBL/GenBank/DDBJ whole genome shotgun (WGS) entry which is preliminary data.</text>
</comment>